<dbReference type="PROSITE" id="PS00794">
    <property type="entry name" value="HPPK"/>
    <property type="match status" value="1"/>
</dbReference>
<dbReference type="PANTHER" id="PTHR43071:SF1">
    <property type="entry name" value="2-AMINO-4-HYDROXY-6-HYDROXYMETHYLDIHYDROPTERIDINE PYROPHOSPHOKINASE"/>
    <property type="match status" value="1"/>
</dbReference>
<dbReference type="GO" id="GO:0046656">
    <property type="term" value="P:folic acid biosynthetic process"/>
    <property type="evidence" value="ECO:0007669"/>
    <property type="project" value="UniProtKB-KW"/>
</dbReference>
<dbReference type="UniPathway" id="UPA00077">
    <property type="reaction ID" value="UER00155"/>
</dbReference>
<keyword evidence="5 9" id="KW-0418">Kinase</keyword>
<dbReference type="NCBIfam" id="TIGR01498">
    <property type="entry name" value="folK"/>
    <property type="match status" value="1"/>
</dbReference>
<dbReference type="InterPro" id="IPR035907">
    <property type="entry name" value="Hppk_sf"/>
</dbReference>
<keyword evidence="4" id="KW-0547">Nucleotide-binding</keyword>
<dbReference type="CDD" id="cd00483">
    <property type="entry name" value="HPPK"/>
    <property type="match status" value="1"/>
</dbReference>
<dbReference type="EC" id="2.7.6.3" evidence="2"/>
<dbReference type="GO" id="GO:0046654">
    <property type="term" value="P:tetrahydrofolate biosynthetic process"/>
    <property type="evidence" value="ECO:0007669"/>
    <property type="project" value="UniProtKB-UniPathway"/>
</dbReference>
<keyword evidence="3 9" id="KW-0808">Transferase</keyword>
<organism evidence="9">
    <name type="scientific">uncultured delta proteobacterium</name>
    <dbReference type="NCBI Taxonomy" id="34034"/>
    <lineage>
        <taxon>Bacteria</taxon>
        <taxon>Deltaproteobacteria</taxon>
        <taxon>environmental samples</taxon>
    </lineage>
</organism>
<sequence length="177" mass="19124">MKNATIAYISLGGNTGGEAGRFSQALARMGEWPGVSVLAVSGMYRTEPQGDADQPWFMNQAASLACESGITAATFLDGMLRLEHELGRVRDASRRFGPRAIDLDLLLFGDIVCTEERVSVPHPRMAERAFVLVPLLEIAPSLCLPGGEPLAACLAKLHYSVVEHTIFQEDGKHGKSK</sequence>
<evidence type="ECO:0000256" key="3">
    <source>
        <dbReference type="ARBA" id="ARBA00022679"/>
    </source>
</evidence>
<dbReference type="PANTHER" id="PTHR43071">
    <property type="entry name" value="2-AMINO-4-HYDROXY-6-HYDROXYMETHYLDIHYDROPTERIDINE PYROPHOSPHOKINASE"/>
    <property type="match status" value="1"/>
</dbReference>
<dbReference type="InterPro" id="IPR000550">
    <property type="entry name" value="Hppk"/>
</dbReference>
<dbReference type="GO" id="GO:0005524">
    <property type="term" value="F:ATP binding"/>
    <property type="evidence" value="ECO:0007669"/>
    <property type="project" value="UniProtKB-KW"/>
</dbReference>
<comment type="pathway">
    <text evidence="1">Cofactor biosynthesis; tetrahydrofolate biosynthesis; 2-amino-4-hydroxy-6-hydroxymethyl-7,8-dihydropteridine diphosphate from 7,8-dihydroneopterin triphosphate: step 4/4.</text>
</comment>
<name>A0A212J407_9DELT</name>
<evidence type="ECO:0000256" key="2">
    <source>
        <dbReference type="ARBA" id="ARBA00013253"/>
    </source>
</evidence>
<protein>
    <recommendedName>
        <fullName evidence="2">2-amino-4-hydroxy-6-hydroxymethyldihydropteridine diphosphokinase</fullName>
        <ecNumber evidence="2">2.7.6.3</ecNumber>
    </recommendedName>
</protein>
<dbReference type="Gene3D" id="3.30.70.560">
    <property type="entry name" value="7,8-Dihydro-6-hydroxymethylpterin-pyrophosphokinase HPPK"/>
    <property type="match status" value="1"/>
</dbReference>
<evidence type="ECO:0000256" key="1">
    <source>
        <dbReference type="ARBA" id="ARBA00005051"/>
    </source>
</evidence>
<evidence type="ECO:0000256" key="7">
    <source>
        <dbReference type="ARBA" id="ARBA00022909"/>
    </source>
</evidence>
<evidence type="ECO:0000313" key="9">
    <source>
        <dbReference type="EMBL" id="SBV94180.1"/>
    </source>
</evidence>
<feature type="domain" description="7,8-dihydro-6-hydroxymethylpterin-pyrophosphokinase" evidence="8">
    <location>
        <begin position="95"/>
        <end position="106"/>
    </location>
</feature>
<keyword evidence="7" id="KW-0289">Folate biosynthesis</keyword>
<keyword evidence="6" id="KW-0067">ATP-binding</keyword>
<dbReference type="EMBL" id="FLUQ01000001">
    <property type="protein sequence ID" value="SBV94180.1"/>
    <property type="molecule type" value="Genomic_DNA"/>
</dbReference>
<evidence type="ECO:0000256" key="6">
    <source>
        <dbReference type="ARBA" id="ARBA00022840"/>
    </source>
</evidence>
<accession>A0A212J407</accession>
<dbReference type="GO" id="GO:0016301">
    <property type="term" value="F:kinase activity"/>
    <property type="evidence" value="ECO:0007669"/>
    <property type="project" value="UniProtKB-KW"/>
</dbReference>
<dbReference type="GO" id="GO:0003848">
    <property type="term" value="F:2-amino-4-hydroxy-6-hydroxymethyldihydropteridine diphosphokinase activity"/>
    <property type="evidence" value="ECO:0007669"/>
    <property type="project" value="UniProtKB-EC"/>
</dbReference>
<dbReference type="SUPFAM" id="SSF55083">
    <property type="entry name" value="6-hydroxymethyl-7,8-dihydropterin pyrophosphokinase, HPPK"/>
    <property type="match status" value="1"/>
</dbReference>
<evidence type="ECO:0000256" key="4">
    <source>
        <dbReference type="ARBA" id="ARBA00022741"/>
    </source>
</evidence>
<evidence type="ECO:0000259" key="8">
    <source>
        <dbReference type="PROSITE" id="PS00794"/>
    </source>
</evidence>
<gene>
    <name evidence="9" type="primary">folK</name>
    <name evidence="9" type="ORF">KL86DPRO_10656</name>
</gene>
<dbReference type="AlphaFoldDB" id="A0A212J407"/>
<proteinExistence type="predicted"/>
<reference evidence="9" key="1">
    <citation type="submission" date="2016-04" db="EMBL/GenBank/DDBJ databases">
        <authorList>
            <person name="Evans L.H."/>
            <person name="Alamgir A."/>
            <person name="Owens N."/>
            <person name="Weber N.D."/>
            <person name="Virtaneva K."/>
            <person name="Barbian K."/>
            <person name="Babar A."/>
            <person name="Rosenke K."/>
        </authorList>
    </citation>
    <scope>NUCLEOTIDE SEQUENCE</scope>
    <source>
        <strain evidence="9">86</strain>
    </source>
</reference>
<dbReference type="Pfam" id="PF01288">
    <property type="entry name" value="HPPK"/>
    <property type="match status" value="1"/>
</dbReference>
<evidence type="ECO:0000256" key="5">
    <source>
        <dbReference type="ARBA" id="ARBA00022777"/>
    </source>
</evidence>